<keyword evidence="1" id="KW-0472">Membrane</keyword>
<proteinExistence type="predicted"/>
<feature type="transmembrane region" description="Helical" evidence="1">
    <location>
        <begin position="7"/>
        <end position="28"/>
    </location>
</feature>
<protein>
    <submittedName>
        <fullName evidence="2">Uncharacterized protein</fullName>
    </submittedName>
</protein>
<feature type="transmembrane region" description="Helical" evidence="1">
    <location>
        <begin position="34"/>
        <end position="54"/>
    </location>
</feature>
<evidence type="ECO:0000256" key="1">
    <source>
        <dbReference type="SAM" id="Phobius"/>
    </source>
</evidence>
<organism evidence="2">
    <name type="scientific">Candidatus Methanophagaceae archaeon ANME-1 ERB6</name>
    <dbReference type="NCBI Taxonomy" id="2759912"/>
    <lineage>
        <taxon>Archaea</taxon>
        <taxon>Methanobacteriati</taxon>
        <taxon>Methanobacteriota</taxon>
        <taxon>Stenosarchaea group</taxon>
        <taxon>Methanomicrobia</taxon>
        <taxon>Candidatus Methanophagales</taxon>
        <taxon>Candidatus Methanophagaceae</taxon>
    </lineage>
</organism>
<gene>
    <name evidence="2" type="ORF">MDNCFBIC_00007</name>
</gene>
<name>A0A7G9YVV3_9EURY</name>
<sequence>MKNKKDFKIGILFGIVGFILTLLFAYLATGTFDLIFPAVIGIGFFGGGFLGSVLKRLQQTGNRKTVNLIVFIMICLVLISQIYSLATGQIRGPMWRMIITTTTIIGCVIAGYFILSSLIKK</sequence>
<feature type="transmembrane region" description="Helical" evidence="1">
    <location>
        <begin position="66"/>
        <end position="83"/>
    </location>
</feature>
<evidence type="ECO:0000313" key="2">
    <source>
        <dbReference type="EMBL" id="QNO52137.1"/>
    </source>
</evidence>
<dbReference type="EMBL" id="MT631502">
    <property type="protein sequence ID" value="QNO52137.1"/>
    <property type="molecule type" value="Genomic_DNA"/>
</dbReference>
<keyword evidence="1" id="KW-1133">Transmembrane helix</keyword>
<keyword evidence="1" id="KW-0812">Transmembrane</keyword>
<accession>A0A7G9YVV3</accession>
<dbReference type="AlphaFoldDB" id="A0A7G9YVV3"/>
<reference evidence="2" key="1">
    <citation type="submission" date="2020-06" db="EMBL/GenBank/DDBJ databases">
        <title>Unique genomic features of the anaerobic methanotrophic archaea.</title>
        <authorList>
            <person name="Chadwick G.L."/>
            <person name="Skennerton C.T."/>
            <person name="Laso-Perez R."/>
            <person name="Leu A.O."/>
            <person name="Speth D.R."/>
            <person name="Yu H."/>
            <person name="Morgan-Lang C."/>
            <person name="Hatzenpichler R."/>
            <person name="Goudeau D."/>
            <person name="Malmstrom R."/>
            <person name="Brazelton W.J."/>
            <person name="Woyke T."/>
            <person name="Hallam S.J."/>
            <person name="Tyson G.W."/>
            <person name="Wegener G."/>
            <person name="Boetius A."/>
            <person name="Orphan V."/>
        </authorList>
    </citation>
    <scope>NUCLEOTIDE SEQUENCE</scope>
</reference>
<feature type="transmembrane region" description="Helical" evidence="1">
    <location>
        <begin position="95"/>
        <end position="115"/>
    </location>
</feature>